<dbReference type="GO" id="GO:0006974">
    <property type="term" value="P:DNA damage response"/>
    <property type="evidence" value="ECO:0007669"/>
    <property type="project" value="TreeGrafter"/>
</dbReference>
<accession>A0A831SR58</accession>
<dbReference type="AlphaFoldDB" id="A0A831SR58"/>
<dbReference type="PANTHER" id="PTHR34387:SF1">
    <property type="entry name" value="PERIPLASMIC IMMUNOGENIC PROTEIN"/>
    <property type="match status" value="1"/>
</dbReference>
<evidence type="ECO:0000313" key="1">
    <source>
        <dbReference type="EMBL" id="HED31244.1"/>
    </source>
</evidence>
<dbReference type="Pfam" id="PF04402">
    <property type="entry name" value="SIMPL"/>
    <property type="match status" value="1"/>
</dbReference>
<sequence length="171" mass="18651">TYQRLRSALLEEGIAERDAVSSSISVAQEWEWNNATKKREFKGYTANHVLQVTVRKLADAGRIIDAAARAGADEISGIRFTSSRYEELYRQALADAVGNAREKADVMAEAAGVTRGRLLDMQSGAMPVMPVRDNVAYEAVRSLAASPPTEVVPGELDVTAHVSCRWSIDGR</sequence>
<reference evidence="1" key="1">
    <citation type="journal article" date="2020" name="mSystems">
        <title>Genome- and Community-Level Interaction Insights into Carbon Utilization and Element Cycling Functions of Hydrothermarchaeota in Hydrothermal Sediment.</title>
        <authorList>
            <person name="Zhou Z."/>
            <person name="Liu Y."/>
            <person name="Xu W."/>
            <person name="Pan J."/>
            <person name="Luo Z.H."/>
            <person name="Li M."/>
        </authorList>
    </citation>
    <scope>NUCLEOTIDE SEQUENCE [LARGE SCALE GENOMIC DNA]</scope>
    <source>
        <strain evidence="1">SpSt-1181</strain>
    </source>
</reference>
<dbReference type="InterPro" id="IPR052022">
    <property type="entry name" value="26kDa_periplasmic_antigen"/>
</dbReference>
<feature type="non-terminal residue" evidence="1">
    <location>
        <position position="1"/>
    </location>
</feature>
<organism evidence="1">
    <name type="scientific">Prosthecochloris aestuarii</name>
    <dbReference type="NCBI Taxonomy" id="1102"/>
    <lineage>
        <taxon>Bacteria</taxon>
        <taxon>Pseudomonadati</taxon>
        <taxon>Chlorobiota</taxon>
        <taxon>Chlorobiia</taxon>
        <taxon>Chlorobiales</taxon>
        <taxon>Chlorobiaceae</taxon>
        <taxon>Prosthecochloris</taxon>
    </lineage>
</organism>
<dbReference type="PANTHER" id="PTHR34387">
    <property type="entry name" value="SLR1258 PROTEIN"/>
    <property type="match status" value="1"/>
</dbReference>
<dbReference type="EMBL" id="DSBW01000138">
    <property type="protein sequence ID" value="HED31244.1"/>
    <property type="molecule type" value="Genomic_DNA"/>
</dbReference>
<comment type="caution">
    <text evidence="1">The sequence shown here is derived from an EMBL/GenBank/DDBJ whole genome shotgun (WGS) entry which is preliminary data.</text>
</comment>
<dbReference type="InterPro" id="IPR007497">
    <property type="entry name" value="SIMPL/DUF541"/>
</dbReference>
<gene>
    <name evidence="1" type="ORF">ENN50_06110</name>
</gene>
<dbReference type="Gene3D" id="3.30.70.2970">
    <property type="entry name" value="Protein of unknown function (DUF541), domain 2"/>
    <property type="match status" value="1"/>
</dbReference>
<dbReference type="Gene3D" id="3.30.110.170">
    <property type="entry name" value="Protein of unknown function (DUF541), domain 1"/>
    <property type="match status" value="1"/>
</dbReference>
<protein>
    <submittedName>
        <fullName evidence="1">DUF541 domain-containing protein</fullName>
    </submittedName>
</protein>
<name>A0A831SR58_PROAE</name>
<dbReference type="Proteomes" id="UP000886335">
    <property type="component" value="Unassembled WGS sequence"/>
</dbReference>
<proteinExistence type="predicted"/>